<accession>A0A8J2YMF1</accession>
<evidence type="ECO:0000313" key="3">
    <source>
        <dbReference type="EMBL" id="GGE54305.1"/>
    </source>
</evidence>
<reference evidence="3" key="1">
    <citation type="journal article" date="2014" name="Int. J. Syst. Evol. Microbiol.">
        <title>Complete genome sequence of Corynebacterium casei LMG S-19264T (=DSM 44701T), isolated from a smear-ripened cheese.</title>
        <authorList>
            <consortium name="US DOE Joint Genome Institute (JGI-PGF)"/>
            <person name="Walter F."/>
            <person name="Albersmeier A."/>
            <person name="Kalinowski J."/>
            <person name="Ruckert C."/>
        </authorList>
    </citation>
    <scope>NUCLEOTIDE SEQUENCE</scope>
    <source>
        <strain evidence="3">CCM 7684</strain>
    </source>
</reference>
<evidence type="ECO:0000256" key="1">
    <source>
        <dbReference type="SAM" id="Coils"/>
    </source>
</evidence>
<keyword evidence="2" id="KW-1133">Transmembrane helix</keyword>
<keyword evidence="1" id="KW-0175">Coiled coil</keyword>
<dbReference type="AlphaFoldDB" id="A0A8J2YMF1"/>
<dbReference type="RefSeq" id="WP_229729563.1">
    <property type="nucleotide sequence ID" value="NZ_BMCP01000007.1"/>
</dbReference>
<sequence>MTRRTSLINASADPRYAALEQRVYGVEQTLQGISAQITGLASKWDERGRTQWPTIFSAMGVLLAILVTIGGMAWLPIKQAQERSDRDIAGLRADAVSIATFQDFRATYENDRMLLRQDNDARLKRLEEDLKALRSTAVTAAEAERERGSLQRQLDELRGELKALR</sequence>
<feature type="transmembrane region" description="Helical" evidence="2">
    <location>
        <begin position="55"/>
        <end position="77"/>
    </location>
</feature>
<dbReference type="Proteomes" id="UP000602745">
    <property type="component" value="Unassembled WGS sequence"/>
</dbReference>
<keyword evidence="2" id="KW-0472">Membrane</keyword>
<proteinExistence type="predicted"/>
<keyword evidence="4" id="KW-1185">Reference proteome</keyword>
<name>A0A8J2YMF1_9RHOB</name>
<protein>
    <submittedName>
        <fullName evidence="3">Uncharacterized protein</fullName>
    </submittedName>
</protein>
<feature type="coiled-coil region" evidence="1">
    <location>
        <begin position="116"/>
        <end position="160"/>
    </location>
</feature>
<evidence type="ECO:0000313" key="4">
    <source>
        <dbReference type="Proteomes" id="UP000602745"/>
    </source>
</evidence>
<keyword evidence="2" id="KW-0812">Transmembrane</keyword>
<reference evidence="3" key="2">
    <citation type="submission" date="2020-09" db="EMBL/GenBank/DDBJ databases">
        <authorList>
            <person name="Sun Q."/>
            <person name="Sedlacek I."/>
        </authorList>
    </citation>
    <scope>NUCLEOTIDE SEQUENCE</scope>
    <source>
        <strain evidence="3">CCM 7684</strain>
    </source>
</reference>
<gene>
    <name evidence="3" type="ORF">GCM10007276_34230</name>
</gene>
<comment type="caution">
    <text evidence="3">The sequence shown here is derived from an EMBL/GenBank/DDBJ whole genome shotgun (WGS) entry which is preliminary data.</text>
</comment>
<evidence type="ECO:0000256" key="2">
    <source>
        <dbReference type="SAM" id="Phobius"/>
    </source>
</evidence>
<organism evidence="3 4">
    <name type="scientific">Agaricicola taiwanensis</name>
    <dbReference type="NCBI Taxonomy" id="591372"/>
    <lineage>
        <taxon>Bacteria</taxon>
        <taxon>Pseudomonadati</taxon>
        <taxon>Pseudomonadota</taxon>
        <taxon>Alphaproteobacteria</taxon>
        <taxon>Rhodobacterales</taxon>
        <taxon>Paracoccaceae</taxon>
        <taxon>Agaricicola</taxon>
    </lineage>
</organism>
<dbReference type="EMBL" id="BMCP01000007">
    <property type="protein sequence ID" value="GGE54305.1"/>
    <property type="molecule type" value="Genomic_DNA"/>
</dbReference>